<evidence type="ECO:0000256" key="1">
    <source>
        <dbReference type="ARBA" id="ARBA00022801"/>
    </source>
</evidence>
<evidence type="ECO:0000313" key="2">
    <source>
        <dbReference type="EMBL" id="POY72689.1"/>
    </source>
</evidence>
<dbReference type="InterPro" id="IPR036412">
    <property type="entry name" value="HAD-like_sf"/>
</dbReference>
<dbReference type="Gene3D" id="3.40.50.1000">
    <property type="entry name" value="HAD superfamily/HAD-like"/>
    <property type="match status" value="1"/>
</dbReference>
<reference evidence="2 3" key="1">
    <citation type="journal article" date="2018" name="Front. Microbiol.">
        <title>Prospects for Fungal Bioremediation of Acidic Radioactive Waste Sites: Characterization and Genome Sequence of Rhodotorula taiwanensis MD1149.</title>
        <authorList>
            <person name="Tkavc R."/>
            <person name="Matrosova V.Y."/>
            <person name="Grichenko O.E."/>
            <person name="Gostincar C."/>
            <person name="Volpe R.P."/>
            <person name="Klimenkova P."/>
            <person name="Gaidamakova E.K."/>
            <person name="Zhou C.E."/>
            <person name="Stewart B.J."/>
            <person name="Lyman M.G."/>
            <person name="Malfatti S.A."/>
            <person name="Rubinfeld B."/>
            <person name="Courtot M."/>
            <person name="Singh J."/>
            <person name="Dalgard C.L."/>
            <person name="Hamilton T."/>
            <person name="Frey K.G."/>
            <person name="Gunde-Cimerman N."/>
            <person name="Dugan L."/>
            <person name="Daly M.J."/>
        </authorList>
    </citation>
    <scope>NUCLEOTIDE SEQUENCE [LARGE SCALE GENOMIC DNA]</scope>
    <source>
        <strain evidence="2 3">MD1149</strain>
    </source>
</reference>
<dbReference type="InterPro" id="IPR051540">
    <property type="entry name" value="S-2-haloacid_dehalogenase"/>
</dbReference>
<keyword evidence="3" id="KW-1185">Reference proteome</keyword>
<dbReference type="Pfam" id="PF00702">
    <property type="entry name" value="Hydrolase"/>
    <property type="match status" value="1"/>
</dbReference>
<dbReference type="SUPFAM" id="SSF56784">
    <property type="entry name" value="HAD-like"/>
    <property type="match status" value="1"/>
</dbReference>
<name>A0A2S5B7E3_9BASI</name>
<sequence>MAPESRPRIRAVLMDQFGTLTDQHGSMTRQLEQCGAASDLGGVDWSVFAERWRAGYLRRTREIAAGASGPSDVDELHLELLDKLLEEKEYDKVAEQWSPDKRRQICQFWHKLDAWPDTKPGLDAVRQLEPPVLLATLSNGTLRLLVDIARHNNLPIDAHFSGDLLQSYKPNPRMYCRAAELLGFDAAARQRGEVAMFASHIDDLLAAKEQGLYTIYIRRPTEDTSERRDSVKTFADGGEVDVIIESMAELAEHLQ</sequence>
<dbReference type="Proteomes" id="UP000237144">
    <property type="component" value="Unassembled WGS sequence"/>
</dbReference>
<keyword evidence="1" id="KW-0378">Hydrolase</keyword>
<dbReference type="EMBL" id="PJQD01000048">
    <property type="protein sequence ID" value="POY72689.1"/>
    <property type="molecule type" value="Genomic_DNA"/>
</dbReference>
<protein>
    <recommendedName>
        <fullName evidence="4">Haloacid dehalogenase</fullName>
    </recommendedName>
</protein>
<dbReference type="Gene3D" id="1.10.150.240">
    <property type="entry name" value="Putative phosphatase, domain 2"/>
    <property type="match status" value="1"/>
</dbReference>
<dbReference type="InterPro" id="IPR023198">
    <property type="entry name" value="PGP-like_dom2"/>
</dbReference>
<dbReference type="OrthoDB" id="2363873at2759"/>
<evidence type="ECO:0008006" key="4">
    <source>
        <dbReference type="Google" id="ProtNLM"/>
    </source>
</evidence>
<dbReference type="PANTHER" id="PTHR43316">
    <property type="entry name" value="HYDROLASE, HALOACID DELAHOGENASE-RELATED"/>
    <property type="match status" value="1"/>
</dbReference>
<gene>
    <name evidence="2" type="ORF">BMF94_4518</name>
</gene>
<evidence type="ECO:0000313" key="3">
    <source>
        <dbReference type="Proteomes" id="UP000237144"/>
    </source>
</evidence>
<organism evidence="2 3">
    <name type="scientific">Rhodotorula taiwanensis</name>
    <dbReference type="NCBI Taxonomy" id="741276"/>
    <lineage>
        <taxon>Eukaryota</taxon>
        <taxon>Fungi</taxon>
        <taxon>Dikarya</taxon>
        <taxon>Basidiomycota</taxon>
        <taxon>Pucciniomycotina</taxon>
        <taxon>Microbotryomycetes</taxon>
        <taxon>Sporidiobolales</taxon>
        <taxon>Sporidiobolaceae</taxon>
        <taxon>Rhodotorula</taxon>
    </lineage>
</organism>
<dbReference type="AlphaFoldDB" id="A0A2S5B7E3"/>
<dbReference type="PANTHER" id="PTHR43316:SF3">
    <property type="entry name" value="HALOACID DEHALOGENASE, TYPE II (AFU_ORTHOLOGUE AFUA_2G07750)-RELATED"/>
    <property type="match status" value="1"/>
</dbReference>
<comment type="caution">
    <text evidence="2">The sequence shown here is derived from an EMBL/GenBank/DDBJ whole genome shotgun (WGS) entry which is preliminary data.</text>
</comment>
<dbReference type="InterPro" id="IPR023214">
    <property type="entry name" value="HAD_sf"/>
</dbReference>
<accession>A0A2S5B7E3</accession>
<proteinExistence type="predicted"/>
<dbReference type="STRING" id="741276.A0A2S5B7E3"/>
<dbReference type="GO" id="GO:0016787">
    <property type="term" value="F:hydrolase activity"/>
    <property type="evidence" value="ECO:0007669"/>
    <property type="project" value="UniProtKB-KW"/>
</dbReference>